<accession>A0A835A4D7</accession>
<dbReference type="Proteomes" id="UP000636709">
    <property type="component" value="Unassembled WGS sequence"/>
</dbReference>
<reference evidence="2" key="1">
    <citation type="submission" date="2020-07" db="EMBL/GenBank/DDBJ databases">
        <title>Genome sequence and genetic diversity analysis of an under-domesticated orphan crop, white fonio (Digitaria exilis).</title>
        <authorList>
            <person name="Bennetzen J.L."/>
            <person name="Chen S."/>
            <person name="Ma X."/>
            <person name="Wang X."/>
            <person name="Yssel A.E.J."/>
            <person name="Chaluvadi S.R."/>
            <person name="Johnson M."/>
            <person name="Gangashetty P."/>
            <person name="Hamidou F."/>
            <person name="Sanogo M.D."/>
            <person name="Zwaenepoel A."/>
            <person name="Wallace J."/>
            <person name="Van De Peer Y."/>
            <person name="Van Deynze A."/>
        </authorList>
    </citation>
    <scope>NUCLEOTIDE SEQUENCE</scope>
    <source>
        <tissue evidence="2">Leaves</tissue>
    </source>
</reference>
<dbReference type="AlphaFoldDB" id="A0A835A4D7"/>
<dbReference type="PANTHER" id="PTHR31111:SF133">
    <property type="entry name" value="OS07G0196600 PROTEIN"/>
    <property type="match status" value="1"/>
</dbReference>
<name>A0A835A4D7_9POAL</name>
<sequence length="420" mass="45301">MVTAAPTTEGEATGAANEVLAFFAEILLRLAPSRRSLVRLVCRHWRHVIDERTPPSPPPKVLAFCSSSTSVSAYVLDIKMVGTCNGLLCLCDNKKPGGTVAVFNPVTREKLRIPKLPVSYRGGYSYGTRDTYTFGYEATTGKYKVLHLPCRADMRGGFNALLAFTLGQDGASWRGVAIPGGASCFLDAGIVSVAGATYWVTSGLEKVVCFDVKDERVAFDAPLPVGPVRGYEFHLTEVHDGRLGLGVRAARTSVRTEEVWVLGDRLGWTLRYRVRVDGLKQQLAMPYFAPHGGEYIVLADKWSDERGRIDAPAREQVAGSSRDLVAAKPGTVVAYDRRGSSSSLRTLAYVETMEPLSAYKIHLQTLIFNTVHLSADCCRVLAGVGEECVAAVFSGGRGGDVGPALRPVVNRVCGLVASIS</sequence>
<dbReference type="NCBIfam" id="TIGR01640">
    <property type="entry name" value="F_box_assoc_1"/>
    <property type="match status" value="1"/>
</dbReference>
<dbReference type="PANTHER" id="PTHR31111">
    <property type="entry name" value="BNAA05G37150D PROTEIN-RELATED"/>
    <property type="match status" value="1"/>
</dbReference>
<keyword evidence="3" id="KW-1185">Reference proteome</keyword>
<dbReference type="OrthoDB" id="665134at2759"/>
<evidence type="ECO:0000313" key="3">
    <source>
        <dbReference type="Proteomes" id="UP000636709"/>
    </source>
</evidence>
<organism evidence="2 3">
    <name type="scientific">Digitaria exilis</name>
    <dbReference type="NCBI Taxonomy" id="1010633"/>
    <lineage>
        <taxon>Eukaryota</taxon>
        <taxon>Viridiplantae</taxon>
        <taxon>Streptophyta</taxon>
        <taxon>Embryophyta</taxon>
        <taxon>Tracheophyta</taxon>
        <taxon>Spermatophyta</taxon>
        <taxon>Magnoliopsida</taxon>
        <taxon>Liliopsida</taxon>
        <taxon>Poales</taxon>
        <taxon>Poaceae</taxon>
        <taxon>PACMAD clade</taxon>
        <taxon>Panicoideae</taxon>
        <taxon>Panicodae</taxon>
        <taxon>Paniceae</taxon>
        <taxon>Anthephorinae</taxon>
        <taxon>Digitaria</taxon>
    </lineage>
</organism>
<dbReference type="InterPro" id="IPR017451">
    <property type="entry name" value="F-box-assoc_interact_dom"/>
</dbReference>
<dbReference type="Pfam" id="PF07734">
    <property type="entry name" value="FBA_1"/>
    <property type="match status" value="1"/>
</dbReference>
<dbReference type="InterPro" id="IPR006527">
    <property type="entry name" value="F-box-assoc_dom_typ1"/>
</dbReference>
<feature type="domain" description="F-box associated beta-propeller type 1" evidence="1">
    <location>
        <begin position="75"/>
        <end position="261"/>
    </location>
</feature>
<evidence type="ECO:0000313" key="2">
    <source>
        <dbReference type="EMBL" id="KAF8654501.1"/>
    </source>
</evidence>
<protein>
    <recommendedName>
        <fullName evidence="1">F-box associated beta-propeller type 1 domain-containing protein</fullName>
    </recommendedName>
</protein>
<gene>
    <name evidence="2" type="ORF">HU200_061691</name>
</gene>
<evidence type="ECO:0000259" key="1">
    <source>
        <dbReference type="Pfam" id="PF07734"/>
    </source>
</evidence>
<dbReference type="EMBL" id="JACEFO010002615">
    <property type="protein sequence ID" value="KAF8654501.1"/>
    <property type="molecule type" value="Genomic_DNA"/>
</dbReference>
<proteinExistence type="predicted"/>
<comment type="caution">
    <text evidence="2">The sequence shown here is derived from an EMBL/GenBank/DDBJ whole genome shotgun (WGS) entry which is preliminary data.</text>
</comment>